<dbReference type="Gene3D" id="3.40.50.2300">
    <property type="match status" value="1"/>
</dbReference>
<keyword evidence="11" id="KW-1185">Reference proteome</keyword>
<evidence type="ECO:0000256" key="5">
    <source>
        <dbReference type="ARBA" id="ARBA00023163"/>
    </source>
</evidence>
<dbReference type="SUPFAM" id="SSF46894">
    <property type="entry name" value="C-terminal effector domain of the bipartite response regulators"/>
    <property type="match status" value="1"/>
</dbReference>
<dbReference type="PANTHER" id="PTHR48111:SF43">
    <property type="entry name" value="STAGE 0 SPORULATION PROTEIN A HOMOLOG"/>
    <property type="match status" value="1"/>
</dbReference>
<gene>
    <name evidence="10" type="primary">nsaR</name>
    <name evidence="10" type="ORF">C273_02718</name>
</gene>
<dbReference type="RefSeq" id="WP_009382397.1">
    <property type="nucleotide sequence ID" value="NZ_AMSQ01000003.1"/>
</dbReference>
<dbReference type="InterPro" id="IPR039420">
    <property type="entry name" value="WalR-like"/>
</dbReference>
<dbReference type="Proteomes" id="UP000009885">
    <property type="component" value="Unassembled WGS sequence"/>
</dbReference>
<organism evidence="10 11">
    <name type="scientific">Staphylococcus massiliensis S46</name>
    <dbReference type="NCBI Taxonomy" id="1229783"/>
    <lineage>
        <taxon>Bacteria</taxon>
        <taxon>Bacillati</taxon>
        <taxon>Bacillota</taxon>
        <taxon>Bacilli</taxon>
        <taxon>Bacillales</taxon>
        <taxon>Staphylococcaceae</taxon>
        <taxon>Staphylococcus</taxon>
    </lineage>
</organism>
<name>K9AS40_9STAP</name>
<dbReference type="InterPro" id="IPR011006">
    <property type="entry name" value="CheY-like_superfamily"/>
</dbReference>
<dbReference type="InterPro" id="IPR036388">
    <property type="entry name" value="WH-like_DNA-bd_sf"/>
</dbReference>
<dbReference type="GO" id="GO:0000156">
    <property type="term" value="F:phosphorelay response regulator activity"/>
    <property type="evidence" value="ECO:0007669"/>
    <property type="project" value="TreeGrafter"/>
</dbReference>
<dbReference type="PROSITE" id="PS50110">
    <property type="entry name" value="RESPONSE_REGULATORY"/>
    <property type="match status" value="1"/>
</dbReference>
<feature type="domain" description="OmpR/PhoB-type" evidence="9">
    <location>
        <begin position="125"/>
        <end position="221"/>
    </location>
</feature>
<dbReference type="Pfam" id="PF00072">
    <property type="entry name" value="Response_reg"/>
    <property type="match status" value="1"/>
</dbReference>
<keyword evidence="3" id="KW-0805">Transcription regulation</keyword>
<dbReference type="PATRIC" id="fig|1229783.3.peg.550"/>
<dbReference type="AlphaFoldDB" id="K9AS40"/>
<keyword evidence="1 6" id="KW-0597">Phosphoprotein</keyword>
<dbReference type="OrthoDB" id="9790442at2"/>
<dbReference type="InterPro" id="IPR001789">
    <property type="entry name" value="Sig_transdc_resp-reg_receiver"/>
</dbReference>
<proteinExistence type="predicted"/>
<dbReference type="InterPro" id="IPR001867">
    <property type="entry name" value="OmpR/PhoB-type_DNA-bd"/>
</dbReference>
<evidence type="ECO:0000256" key="7">
    <source>
        <dbReference type="PROSITE-ProRule" id="PRU01091"/>
    </source>
</evidence>
<dbReference type="STRING" id="1229783.C273_02718"/>
<dbReference type="Gene3D" id="1.10.10.10">
    <property type="entry name" value="Winged helix-like DNA-binding domain superfamily/Winged helix DNA-binding domain"/>
    <property type="match status" value="1"/>
</dbReference>
<dbReference type="GO" id="GO:0005829">
    <property type="term" value="C:cytosol"/>
    <property type="evidence" value="ECO:0007669"/>
    <property type="project" value="TreeGrafter"/>
</dbReference>
<feature type="modified residue" description="4-aspartylphosphate" evidence="6">
    <location>
        <position position="51"/>
    </location>
</feature>
<keyword evidence="2" id="KW-0902">Two-component regulatory system</keyword>
<evidence type="ECO:0000313" key="11">
    <source>
        <dbReference type="Proteomes" id="UP000009885"/>
    </source>
</evidence>
<evidence type="ECO:0000256" key="6">
    <source>
        <dbReference type="PROSITE-ProRule" id="PRU00169"/>
    </source>
</evidence>
<dbReference type="SMART" id="SM00448">
    <property type="entry name" value="REC"/>
    <property type="match status" value="1"/>
</dbReference>
<dbReference type="eggNOG" id="COG0745">
    <property type="taxonomic scope" value="Bacteria"/>
</dbReference>
<dbReference type="SMART" id="SM00862">
    <property type="entry name" value="Trans_reg_C"/>
    <property type="match status" value="1"/>
</dbReference>
<dbReference type="Gene3D" id="6.10.250.690">
    <property type="match status" value="1"/>
</dbReference>
<dbReference type="GO" id="GO:0032993">
    <property type="term" value="C:protein-DNA complex"/>
    <property type="evidence" value="ECO:0007669"/>
    <property type="project" value="TreeGrafter"/>
</dbReference>
<evidence type="ECO:0000256" key="2">
    <source>
        <dbReference type="ARBA" id="ARBA00023012"/>
    </source>
</evidence>
<evidence type="ECO:0000256" key="1">
    <source>
        <dbReference type="ARBA" id="ARBA00022553"/>
    </source>
</evidence>
<accession>K9AS40</accession>
<evidence type="ECO:0000259" key="9">
    <source>
        <dbReference type="PROSITE" id="PS51755"/>
    </source>
</evidence>
<protein>
    <submittedName>
        <fullName evidence="10">Nisin susceptibility-associated DNA-binding response regulator</fullName>
    </submittedName>
</protein>
<dbReference type="SMR" id="K9AS40"/>
<evidence type="ECO:0000259" key="8">
    <source>
        <dbReference type="PROSITE" id="PS50110"/>
    </source>
</evidence>
<keyword evidence="4 7" id="KW-0238">DNA-binding</keyword>
<dbReference type="InterPro" id="IPR016032">
    <property type="entry name" value="Sig_transdc_resp-reg_C-effctor"/>
</dbReference>
<dbReference type="GO" id="GO:0006355">
    <property type="term" value="P:regulation of DNA-templated transcription"/>
    <property type="evidence" value="ECO:0007669"/>
    <property type="project" value="InterPro"/>
</dbReference>
<dbReference type="CDD" id="cd00383">
    <property type="entry name" value="trans_reg_C"/>
    <property type="match status" value="1"/>
</dbReference>
<feature type="DNA-binding region" description="OmpR/PhoB-type" evidence="7">
    <location>
        <begin position="125"/>
        <end position="221"/>
    </location>
</feature>
<keyword evidence="5" id="KW-0804">Transcription</keyword>
<sequence length="221" mass="25736">MKILIVEDDRVIAQALKQALNKWQLEAEIVTNFNHIVDDYVKPDIHLILLDINLPSFNGYYWCQEIRKVSNVPIIFISSRSDSMDKVMAIEMGGDDYIEKPFDMTVTISKIQALLRRTYDFNATSHHLDVQGCKLVVEEGKLYYDDQVIDLTFTELQIVHQLFKNEGQYVSRNKLIETCWESEHFIDDNTLAVNMTRLRKKLKSIGVQDLIQTKKNMGYKV</sequence>
<evidence type="ECO:0000256" key="4">
    <source>
        <dbReference type="ARBA" id="ARBA00023125"/>
    </source>
</evidence>
<dbReference type="PROSITE" id="PS51755">
    <property type="entry name" value="OMPR_PHOB"/>
    <property type="match status" value="1"/>
</dbReference>
<comment type="caution">
    <text evidence="10">The sequence shown here is derived from an EMBL/GenBank/DDBJ whole genome shotgun (WGS) entry which is preliminary data.</text>
</comment>
<dbReference type="Pfam" id="PF00486">
    <property type="entry name" value="Trans_reg_C"/>
    <property type="match status" value="1"/>
</dbReference>
<dbReference type="EMBL" id="AMSQ01000003">
    <property type="protein sequence ID" value="EKU50144.1"/>
    <property type="molecule type" value="Genomic_DNA"/>
</dbReference>
<dbReference type="GO" id="GO:0000976">
    <property type="term" value="F:transcription cis-regulatory region binding"/>
    <property type="evidence" value="ECO:0007669"/>
    <property type="project" value="TreeGrafter"/>
</dbReference>
<dbReference type="PANTHER" id="PTHR48111">
    <property type="entry name" value="REGULATOR OF RPOS"/>
    <property type="match status" value="1"/>
</dbReference>
<evidence type="ECO:0000313" key="10">
    <source>
        <dbReference type="EMBL" id="EKU50144.1"/>
    </source>
</evidence>
<dbReference type="SUPFAM" id="SSF52172">
    <property type="entry name" value="CheY-like"/>
    <property type="match status" value="1"/>
</dbReference>
<evidence type="ECO:0000256" key="3">
    <source>
        <dbReference type="ARBA" id="ARBA00023015"/>
    </source>
</evidence>
<feature type="domain" description="Response regulatory" evidence="8">
    <location>
        <begin position="2"/>
        <end position="115"/>
    </location>
</feature>
<reference evidence="10 11" key="1">
    <citation type="journal article" date="2013" name="Genome Announc.">
        <title>Genome Sequence of Staphylococcus massiliensis Strain S46, Isolated from the Surface of Healthy Human Skin.</title>
        <authorList>
            <person name="Srivastav R."/>
            <person name="Singh A."/>
            <person name="Jangir P.K."/>
            <person name="Kumari C."/>
            <person name="Muduli S."/>
            <person name="Sharma R."/>
        </authorList>
    </citation>
    <scope>NUCLEOTIDE SEQUENCE [LARGE SCALE GENOMIC DNA]</scope>
    <source>
        <strain evidence="10 11">S46</strain>
    </source>
</reference>